<dbReference type="EMBL" id="BAAAPO010000038">
    <property type="protein sequence ID" value="GAA1799267.1"/>
    <property type="molecule type" value="Genomic_DNA"/>
</dbReference>
<dbReference type="Proteomes" id="UP001499938">
    <property type="component" value="Unassembled WGS sequence"/>
</dbReference>
<evidence type="ECO:0000313" key="1">
    <source>
        <dbReference type="EMBL" id="GAA1799267.1"/>
    </source>
</evidence>
<dbReference type="RefSeq" id="WP_344085554.1">
    <property type="nucleotide sequence ID" value="NZ_BAAAPO010000038.1"/>
</dbReference>
<proteinExistence type="predicted"/>
<comment type="caution">
    <text evidence="1">The sequence shown here is derived from an EMBL/GenBank/DDBJ whole genome shotgun (WGS) entry which is preliminary data.</text>
</comment>
<accession>A0ABP4Y2T5</accession>
<evidence type="ECO:0000313" key="2">
    <source>
        <dbReference type="Proteomes" id="UP001499938"/>
    </source>
</evidence>
<name>A0ABP4Y2T5_9MICO</name>
<reference evidence="2" key="1">
    <citation type="journal article" date="2019" name="Int. J. Syst. Evol. Microbiol.">
        <title>The Global Catalogue of Microorganisms (GCM) 10K type strain sequencing project: providing services to taxonomists for standard genome sequencing and annotation.</title>
        <authorList>
            <consortium name="The Broad Institute Genomics Platform"/>
            <consortium name="The Broad Institute Genome Sequencing Center for Infectious Disease"/>
            <person name="Wu L."/>
            <person name="Ma J."/>
        </authorList>
    </citation>
    <scope>NUCLEOTIDE SEQUENCE [LARGE SCALE GENOMIC DNA]</scope>
    <source>
        <strain evidence="2">JCM 15592</strain>
    </source>
</reference>
<gene>
    <name evidence="1" type="ORF">GCM10009811_24020</name>
</gene>
<organism evidence="1 2">
    <name type="scientific">Nostocoides veronense</name>
    <dbReference type="NCBI Taxonomy" id="330836"/>
    <lineage>
        <taxon>Bacteria</taxon>
        <taxon>Bacillati</taxon>
        <taxon>Actinomycetota</taxon>
        <taxon>Actinomycetes</taxon>
        <taxon>Micrococcales</taxon>
        <taxon>Intrasporangiaceae</taxon>
        <taxon>Nostocoides</taxon>
    </lineage>
</organism>
<keyword evidence="2" id="KW-1185">Reference proteome</keyword>
<protein>
    <submittedName>
        <fullName evidence="1">Uncharacterized protein</fullName>
    </submittedName>
</protein>
<sequence>MGSWFWSRTTEVPALAPRVGEDALGHVAALAYPLPMVSEHTLALSRAALADGSLTPAVRRSITDAQAKLEEALASRTAFG</sequence>